<evidence type="ECO:0000313" key="2">
    <source>
        <dbReference type="Proteomes" id="UP001186974"/>
    </source>
</evidence>
<keyword evidence="2" id="KW-1185">Reference proteome</keyword>
<proteinExistence type="predicted"/>
<gene>
    <name evidence="1" type="ORF">LTS18_009441</name>
</gene>
<accession>A0ACC3D0G8</accession>
<dbReference type="EMBL" id="JAWDJW010008888">
    <property type="protein sequence ID" value="KAK3060057.1"/>
    <property type="molecule type" value="Genomic_DNA"/>
</dbReference>
<protein>
    <submittedName>
        <fullName evidence="1">Uncharacterized protein</fullName>
    </submittedName>
</protein>
<feature type="non-terminal residue" evidence="1">
    <location>
        <position position="101"/>
    </location>
</feature>
<evidence type="ECO:0000313" key="1">
    <source>
        <dbReference type="EMBL" id="KAK3060057.1"/>
    </source>
</evidence>
<name>A0ACC3D0G8_9PEZI</name>
<sequence>MDQLPVELIHRICAYLEQTSDICNFRLVDKAFSAVGAEYLLPEAYFFVHQDSYNHLLEIARHPHIRRSVTSLWHQAQFLAPVYKNLKEFEASIDRRFDHLR</sequence>
<comment type="caution">
    <text evidence="1">The sequence shown here is derived from an EMBL/GenBank/DDBJ whole genome shotgun (WGS) entry which is preliminary data.</text>
</comment>
<dbReference type="Proteomes" id="UP001186974">
    <property type="component" value="Unassembled WGS sequence"/>
</dbReference>
<organism evidence="1 2">
    <name type="scientific">Coniosporium uncinatum</name>
    <dbReference type="NCBI Taxonomy" id="93489"/>
    <lineage>
        <taxon>Eukaryota</taxon>
        <taxon>Fungi</taxon>
        <taxon>Dikarya</taxon>
        <taxon>Ascomycota</taxon>
        <taxon>Pezizomycotina</taxon>
        <taxon>Dothideomycetes</taxon>
        <taxon>Dothideomycetes incertae sedis</taxon>
        <taxon>Coniosporium</taxon>
    </lineage>
</organism>
<reference evidence="1" key="1">
    <citation type="submission" date="2024-09" db="EMBL/GenBank/DDBJ databases">
        <title>Black Yeasts Isolated from many extreme environments.</title>
        <authorList>
            <person name="Coleine C."/>
            <person name="Stajich J.E."/>
            <person name="Selbmann L."/>
        </authorList>
    </citation>
    <scope>NUCLEOTIDE SEQUENCE</scope>
    <source>
        <strain evidence="1">CCFEE 5737</strain>
    </source>
</reference>